<feature type="transmembrane region" description="Helical" evidence="1">
    <location>
        <begin position="12"/>
        <end position="36"/>
    </location>
</feature>
<dbReference type="OrthoDB" id="118463at2"/>
<feature type="transmembrane region" description="Helical" evidence="1">
    <location>
        <begin position="207"/>
        <end position="227"/>
    </location>
</feature>
<evidence type="ECO:0008006" key="4">
    <source>
        <dbReference type="Google" id="ProtNLM"/>
    </source>
</evidence>
<feature type="transmembrane region" description="Helical" evidence="1">
    <location>
        <begin position="43"/>
        <end position="61"/>
    </location>
</feature>
<feature type="transmembrane region" description="Helical" evidence="1">
    <location>
        <begin position="234"/>
        <end position="253"/>
    </location>
</feature>
<feature type="transmembrane region" description="Helical" evidence="1">
    <location>
        <begin position="460"/>
        <end position="479"/>
    </location>
</feature>
<dbReference type="RefSeq" id="WP_086487935.1">
    <property type="nucleotide sequence ID" value="NZ_MSLT01000012.1"/>
</dbReference>
<keyword evidence="1" id="KW-0812">Transmembrane</keyword>
<evidence type="ECO:0000256" key="1">
    <source>
        <dbReference type="SAM" id="Phobius"/>
    </source>
</evidence>
<feature type="transmembrane region" description="Helical" evidence="1">
    <location>
        <begin position="323"/>
        <end position="356"/>
    </location>
</feature>
<keyword evidence="3" id="KW-1185">Reference proteome</keyword>
<dbReference type="AlphaFoldDB" id="A0A251X7X1"/>
<gene>
    <name evidence="2" type="ORF">TPSD3_07385</name>
</gene>
<keyword evidence="1" id="KW-0472">Membrane</keyword>
<feature type="transmembrane region" description="Helical" evidence="1">
    <location>
        <begin position="427"/>
        <end position="448"/>
    </location>
</feature>
<dbReference type="Proteomes" id="UP000194798">
    <property type="component" value="Unassembled WGS sequence"/>
</dbReference>
<reference evidence="2 3" key="1">
    <citation type="submission" date="2016-12" db="EMBL/GenBank/DDBJ databases">
        <title>Thioflexothrix psekupsii D3 genome sequencing and assembly.</title>
        <authorList>
            <person name="Fomenkov A."/>
            <person name="Vincze T."/>
            <person name="Grabovich M."/>
            <person name="Anton B.P."/>
            <person name="Dubinina G."/>
            <person name="Orlova M."/>
            <person name="Belousova E."/>
            <person name="Roberts R.J."/>
        </authorList>
    </citation>
    <scope>NUCLEOTIDE SEQUENCE [LARGE SCALE GENOMIC DNA]</scope>
    <source>
        <strain evidence="2">D3</strain>
    </source>
</reference>
<feature type="transmembrane region" description="Helical" evidence="1">
    <location>
        <begin position="112"/>
        <end position="134"/>
    </location>
</feature>
<sequence>MEFSAVFFQDTGLAVVVALLWFGVPGFLVLGVLGLSSRGWGDLLIAPAVGLCVFGAVSLPVTTVVGLNVWTLGLLWLGFVGGGYFWQKKIAAKTTISTAPLLLFYSDQKPSWFVVLALLALSALWATALTRNIYPFVFQEGLFVNTHIFDHAKVAMLDGIAREGVLPLNPYYAPEGERIVLIYYFLWHFMGAHIKLLTGAAGWPVDVAMTGITAFVTLNFLVALAFLVARRKVLASFLVIGFALLGPPADLLMSLTSSGLHSLIDYPRYPNSDATIHPLEVLWIQAAWVPQHVLSALAIVVMLFLVSRVLLLRHLSWEYAVIIGWVAATAFGSSTWVGGIALTLALPGLLLAMVALRLGLGTYWASTQTAVIAVVVCVLTAIPLFVAKSSGPSLAETQLPFGWGVHLATNLFAYDSIWGKIMHVPLFWVQFLPLNLGIFYAVGLLTLLLRQAATPEIRNFRYLSLGAAVTFLLIVQFVQSEFWNNTFGWRTVLVPVMLLLVWAGVGLSDLLDSQLARVGGWRGLSLVIRGQCLLVAVTMLGVMLGALATLHVYRLPDPARSTLSEREWQERRSFLLHAKVWEKVREWVGPNELVQVNPDGYHTLTPWPATLPYALFADRAVAYANVEYSTVFAYRYDAAQNRQTYALMQEIFSAQTSREALMRLRDVFKVKAILVDWLDPAWHGSAIAESGIYREVYADDHFRIFVAL</sequence>
<dbReference type="EMBL" id="MSLT01000012">
    <property type="protein sequence ID" value="OUD14148.1"/>
    <property type="molecule type" value="Genomic_DNA"/>
</dbReference>
<evidence type="ECO:0000313" key="3">
    <source>
        <dbReference type="Proteomes" id="UP000194798"/>
    </source>
</evidence>
<feature type="transmembrane region" description="Helical" evidence="1">
    <location>
        <begin position="292"/>
        <end position="311"/>
    </location>
</feature>
<organism evidence="2 3">
    <name type="scientific">Thioflexithrix psekupsensis</name>
    <dbReference type="NCBI Taxonomy" id="1570016"/>
    <lineage>
        <taxon>Bacteria</taxon>
        <taxon>Pseudomonadati</taxon>
        <taxon>Pseudomonadota</taxon>
        <taxon>Gammaproteobacteria</taxon>
        <taxon>Thiotrichales</taxon>
        <taxon>Thioflexithrix</taxon>
    </lineage>
</organism>
<accession>A0A251X7X1</accession>
<feature type="transmembrane region" description="Helical" evidence="1">
    <location>
        <begin position="362"/>
        <end position="387"/>
    </location>
</feature>
<comment type="caution">
    <text evidence="2">The sequence shown here is derived from an EMBL/GenBank/DDBJ whole genome shotgun (WGS) entry which is preliminary data.</text>
</comment>
<feature type="transmembrane region" description="Helical" evidence="1">
    <location>
        <begin position="532"/>
        <end position="553"/>
    </location>
</feature>
<evidence type="ECO:0000313" key="2">
    <source>
        <dbReference type="EMBL" id="OUD14148.1"/>
    </source>
</evidence>
<feature type="transmembrane region" description="Helical" evidence="1">
    <location>
        <begin position="67"/>
        <end position="86"/>
    </location>
</feature>
<feature type="transmembrane region" description="Helical" evidence="1">
    <location>
        <begin position="491"/>
        <end position="511"/>
    </location>
</feature>
<name>A0A251X7X1_9GAMM</name>
<protein>
    <recommendedName>
        <fullName evidence="4">Glycosyltransferase RgtA/B/C/D-like domain-containing protein</fullName>
    </recommendedName>
</protein>
<proteinExistence type="predicted"/>
<keyword evidence="1" id="KW-1133">Transmembrane helix</keyword>